<name>A0A1Y2H687_9FUNG</name>
<dbReference type="AlphaFoldDB" id="A0A1Y2H687"/>
<keyword evidence="2" id="KW-0472">Membrane</keyword>
<keyword evidence="4" id="KW-1185">Reference proteome</keyword>
<accession>A0A1Y2H687</accession>
<comment type="caution">
    <text evidence="3">The sequence shown here is derived from an EMBL/GenBank/DDBJ whole genome shotgun (WGS) entry which is preliminary data.</text>
</comment>
<evidence type="ECO:0000313" key="3">
    <source>
        <dbReference type="EMBL" id="ORZ29213.1"/>
    </source>
</evidence>
<dbReference type="EMBL" id="MCFL01000290">
    <property type="protein sequence ID" value="ORZ29213.1"/>
    <property type="molecule type" value="Genomic_DNA"/>
</dbReference>
<feature type="transmembrane region" description="Helical" evidence="2">
    <location>
        <begin position="53"/>
        <end position="74"/>
    </location>
</feature>
<feature type="region of interest" description="Disordered" evidence="1">
    <location>
        <begin position="76"/>
        <end position="124"/>
    </location>
</feature>
<protein>
    <submittedName>
        <fullName evidence="3">Uncharacterized protein</fullName>
    </submittedName>
</protein>
<evidence type="ECO:0000313" key="4">
    <source>
        <dbReference type="Proteomes" id="UP000193411"/>
    </source>
</evidence>
<dbReference type="Proteomes" id="UP000193411">
    <property type="component" value="Unassembled WGS sequence"/>
</dbReference>
<evidence type="ECO:0000256" key="1">
    <source>
        <dbReference type="SAM" id="MobiDB-lite"/>
    </source>
</evidence>
<evidence type="ECO:0000256" key="2">
    <source>
        <dbReference type="SAM" id="Phobius"/>
    </source>
</evidence>
<proteinExistence type="predicted"/>
<gene>
    <name evidence="3" type="ORF">BCR44DRAFT_74332</name>
</gene>
<keyword evidence="2" id="KW-0812">Transmembrane</keyword>
<organism evidence="3 4">
    <name type="scientific">Catenaria anguillulae PL171</name>
    <dbReference type="NCBI Taxonomy" id="765915"/>
    <lineage>
        <taxon>Eukaryota</taxon>
        <taxon>Fungi</taxon>
        <taxon>Fungi incertae sedis</taxon>
        <taxon>Blastocladiomycota</taxon>
        <taxon>Blastocladiomycetes</taxon>
        <taxon>Blastocladiales</taxon>
        <taxon>Catenariaceae</taxon>
        <taxon>Catenaria</taxon>
    </lineage>
</organism>
<reference evidence="3 4" key="1">
    <citation type="submission" date="2016-07" db="EMBL/GenBank/DDBJ databases">
        <title>Pervasive Adenine N6-methylation of Active Genes in Fungi.</title>
        <authorList>
            <consortium name="DOE Joint Genome Institute"/>
            <person name="Mondo S.J."/>
            <person name="Dannebaum R.O."/>
            <person name="Kuo R.C."/>
            <person name="Labutti K."/>
            <person name="Haridas S."/>
            <person name="Kuo A."/>
            <person name="Salamov A."/>
            <person name="Ahrendt S.R."/>
            <person name="Lipzen A."/>
            <person name="Sullivan W."/>
            <person name="Andreopoulos W.B."/>
            <person name="Clum A."/>
            <person name="Lindquist E."/>
            <person name="Daum C."/>
            <person name="Ramamoorthy G.K."/>
            <person name="Gryganskyi A."/>
            <person name="Culley D."/>
            <person name="Magnuson J.K."/>
            <person name="James T.Y."/>
            <person name="O'Malley M.A."/>
            <person name="Stajich J.E."/>
            <person name="Spatafora J.W."/>
            <person name="Visel A."/>
            <person name="Grigoriev I.V."/>
        </authorList>
    </citation>
    <scope>NUCLEOTIDE SEQUENCE [LARGE SCALE GENOMIC DNA]</scope>
    <source>
        <strain evidence="3 4">PL171</strain>
    </source>
</reference>
<keyword evidence="2" id="KW-1133">Transmembrane helix</keyword>
<sequence length="124" mass="12953">MITPSGTVVAFVNHSASIVCANRTHADPASTLPITIFIISISFKLPATKRSQVFVISMYILAGLVVTTSLMLALPKGGKRRRGSGGGGGGSSNEGPSNQYEGVLDGDKGIWVPTKYSGTQLQDE</sequence>